<dbReference type="InterPro" id="IPR001347">
    <property type="entry name" value="SIS_dom"/>
</dbReference>
<protein>
    <submittedName>
        <fullName evidence="2">Fructosamine deglycase FrlB</fullName>
        <ecNumber evidence="2">3.5.-.-</ecNumber>
    </submittedName>
</protein>
<evidence type="ECO:0000313" key="2">
    <source>
        <dbReference type="EMBL" id="MPM69550.1"/>
    </source>
</evidence>
<dbReference type="PANTHER" id="PTHR10937">
    <property type="entry name" value="GLUCOSAMINE--FRUCTOSE-6-PHOSPHATE AMINOTRANSFERASE, ISOMERIZING"/>
    <property type="match status" value="1"/>
</dbReference>
<evidence type="ECO:0000259" key="1">
    <source>
        <dbReference type="PROSITE" id="PS51464"/>
    </source>
</evidence>
<reference evidence="2" key="1">
    <citation type="submission" date="2019-08" db="EMBL/GenBank/DDBJ databases">
        <authorList>
            <person name="Kucharzyk K."/>
            <person name="Murdoch R.W."/>
            <person name="Higgins S."/>
            <person name="Loffler F."/>
        </authorList>
    </citation>
    <scope>NUCLEOTIDE SEQUENCE</scope>
</reference>
<keyword evidence="2" id="KW-0378">Hydrolase</keyword>
<dbReference type="GO" id="GO:0006047">
    <property type="term" value="P:UDP-N-acetylglucosamine metabolic process"/>
    <property type="evidence" value="ECO:0007669"/>
    <property type="project" value="TreeGrafter"/>
</dbReference>
<dbReference type="PROSITE" id="PS51464">
    <property type="entry name" value="SIS"/>
    <property type="match status" value="1"/>
</dbReference>
<gene>
    <name evidence="2" type="primary">frlB_6</name>
    <name evidence="2" type="ORF">SDC9_116497</name>
</gene>
<dbReference type="EC" id="3.5.-.-" evidence="2"/>
<dbReference type="PIRSF" id="PIRSF009290">
    <property type="entry name" value="FrlB"/>
    <property type="match status" value="1"/>
</dbReference>
<dbReference type="GO" id="GO:0097367">
    <property type="term" value="F:carbohydrate derivative binding"/>
    <property type="evidence" value="ECO:0007669"/>
    <property type="project" value="InterPro"/>
</dbReference>
<sequence length="322" mass="36226">MTENQVRQVLSKLEGKTFTQVYFVACGGSSALMYPGKYLMDCYSSKINSDYYNSNEFIYLSPAALGPSSLVILCSQEGKTPETVEAAKFAKAHGATVIALAMREGTPLQEASDLFVQYGHYNTSPMIETSYGVVFMLTAGIIEQQDGVNLFDGMVKSLTAATPIVKQAIEHFRPMANEFANACKDTKVLYSLAAGPDYSQSYVFCNCYMMEMQWINAIPIHAGEFFHGPFEIIEENSPVVLLMGQSRSRFLEERALTFCKRYTKKLFTIDTKEVEFTDIEEEFKGVVALLVLNNVCRLFSQTIAIVRDHSLDIRRYMHLVEY</sequence>
<dbReference type="InterPro" id="IPR046348">
    <property type="entry name" value="SIS_dom_sf"/>
</dbReference>
<dbReference type="GO" id="GO:0004360">
    <property type="term" value="F:glutamine-fructose-6-phosphate transaminase (isomerizing) activity"/>
    <property type="evidence" value="ECO:0007669"/>
    <property type="project" value="TreeGrafter"/>
</dbReference>
<name>A0A645BVS4_9ZZZZ</name>
<dbReference type="InterPro" id="IPR035488">
    <property type="entry name" value="FrlB_SIS"/>
</dbReference>
<dbReference type="AlphaFoldDB" id="A0A645BVS4"/>
<dbReference type="Gene3D" id="3.40.50.12570">
    <property type="match status" value="1"/>
</dbReference>
<dbReference type="GO" id="GO:0006002">
    <property type="term" value="P:fructose 6-phosphate metabolic process"/>
    <property type="evidence" value="ECO:0007669"/>
    <property type="project" value="TreeGrafter"/>
</dbReference>
<dbReference type="PANTHER" id="PTHR10937:SF14">
    <property type="entry name" value="FRUCTOSELYSINE 6-PHOSPHATE DEGLYCASE"/>
    <property type="match status" value="1"/>
</dbReference>
<dbReference type="InterPro" id="IPR024713">
    <property type="entry name" value="Fructosamine_deglycase_FrlB"/>
</dbReference>
<dbReference type="SUPFAM" id="SSF53697">
    <property type="entry name" value="SIS domain"/>
    <property type="match status" value="1"/>
</dbReference>
<dbReference type="EMBL" id="VSSQ01022944">
    <property type="protein sequence ID" value="MPM69550.1"/>
    <property type="molecule type" value="Genomic_DNA"/>
</dbReference>
<dbReference type="Gene3D" id="1.10.10.2240">
    <property type="match status" value="1"/>
</dbReference>
<dbReference type="CDD" id="cd05710">
    <property type="entry name" value="SIS_1"/>
    <property type="match status" value="1"/>
</dbReference>
<comment type="caution">
    <text evidence="2">The sequence shown here is derived from an EMBL/GenBank/DDBJ whole genome shotgun (WGS) entry which is preliminary data.</text>
</comment>
<proteinExistence type="predicted"/>
<dbReference type="Gene3D" id="3.40.50.10490">
    <property type="entry name" value="Glucose-6-phosphate isomerase like protein, domain 1"/>
    <property type="match status" value="1"/>
</dbReference>
<dbReference type="Pfam" id="PF01380">
    <property type="entry name" value="SIS"/>
    <property type="match status" value="1"/>
</dbReference>
<accession>A0A645BVS4</accession>
<feature type="domain" description="SIS" evidence="1">
    <location>
        <begin position="9"/>
        <end position="147"/>
    </location>
</feature>
<dbReference type="GO" id="GO:0006487">
    <property type="term" value="P:protein N-linked glycosylation"/>
    <property type="evidence" value="ECO:0007669"/>
    <property type="project" value="TreeGrafter"/>
</dbReference>
<organism evidence="2">
    <name type="scientific">bioreactor metagenome</name>
    <dbReference type="NCBI Taxonomy" id="1076179"/>
    <lineage>
        <taxon>unclassified sequences</taxon>
        <taxon>metagenomes</taxon>
        <taxon>ecological metagenomes</taxon>
    </lineage>
</organism>
<dbReference type="GO" id="GO:0016787">
    <property type="term" value="F:hydrolase activity"/>
    <property type="evidence" value="ECO:0007669"/>
    <property type="project" value="UniProtKB-KW"/>
</dbReference>